<dbReference type="OrthoDB" id="487334at2"/>
<protein>
    <recommendedName>
        <fullName evidence="3">DUF3143 domain-containing protein</fullName>
    </recommendedName>
</protein>
<reference evidence="1 2" key="1">
    <citation type="journal article" date="2008" name="Proc. Natl. Acad. Sci. U.S.A.">
        <title>Niche adaptation and genome expansion in the chlorophyll d-producing cyanobacterium Acaryochloris marina.</title>
        <authorList>
            <person name="Swingley W.D."/>
            <person name="Chen M."/>
            <person name="Cheung P.C."/>
            <person name="Conrad A.L."/>
            <person name="Dejesa L.C."/>
            <person name="Hao J."/>
            <person name="Honchak B.M."/>
            <person name="Karbach L.E."/>
            <person name="Kurdoglu A."/>
            <person name="Lahiri S."/>
            <person name="Mastrian S.D."/>
            <person name="Miyashita H."/>
            <person name="Page L."/>
            <person name="Ramakrishna P."/>
            <person name="Satoh S."/>
            <person name="Sattley W.M."/>
            <person name="Shimada Y."/>
            <person name="Taylor H.L."/>
            <person name="Tomo T."/>
            <person name="Tsuchiya T."/>
            <person name="Wang Z.T."/>
            <person name="Raymond J."/>
            <person name="Mimuro M."/>
            <person name="Blankenship R.E."/>
            <person name="Touchman J.W."/>
        </authorList>
    </citation>
    <scope>NUCLEOTIDE SEQUENCE [LARGE SCALE GENOMIC DNA]</scope>
    <source>
        <strain evidence="2">MBIC 11017</strain>
    </source>
</reference>
<proteinExistence type="predicted"/>
<organism evidence="1 2">
    <name type="scientific">Acaryochloris marina (strain MBIC 11017)</name>
    <dbReference type="NCBI Taxonomy" id="329726"/>
    <lineage>
        <taxon>Bacteria</taxon>
        <taxon>Bacillati</taxon>
        <taxon>Cyanobacteriota</taxon>
        <taxon>Cyanophyceae</taxon>
        <taxon>Acaryochloridales</taxon>
        <taxon>Acaryochloridaceae</taxon>
        <taxon>Acaryochloris</taxon>
    </lineage>
</organism>
<dbReference type="InterPro" id="IPR021489">
    <property type="entry name" value="DUF3143"/>
</dbReference>
<gene>
    <name evidence="1" type="ordered locus">AM1_0415</name>
</gene>
<name>B0CAY2_ACAM1</name>
<dbReference type="STRING" id="329726.AM1_0415"/>
<evidence type="ECO:0000313" key="1">
    <source>
        <dbReference type="EMBL" id="ABW25472.1"/>
    </source>
</evidence>
<dbReference type="RefSeq" id="WP_010473382.1">
    <property type="nucleotide sequence ID" value="NC_009925.1"/>
</dbReference>
<evidence type="ECO:0000313" key="2">
    <source>
        <dbReference type="Proteomes" id="UP000000268"/>
    </source>
</evidence>
<dbReference type="EMBL" id="CP000828">
    <property type="protein sequence ID" value="ABW25472.1"/>
    <property type="molecule type" value="Genomic_DNA"/>
</dbReference>
<dbReference type="Proteomes" id="UP000000268">
    <property type="component" value="Chromosome"/>
</dbReference>
<dbReference type="HOGENOM" id="CLU_124655_2_0_3"/>
<evidence type="ECO:0008006" key="3">
    <source>
        <dbReference type="Google" id="ProtNLM"/>
    </source>
</evidence>
<dbReference type="PANTHER" id="PTHR35765:SF2">
    <property type="entry name" value="OS05G0569200 PROTEIN"/>
    <property type="match status" value="1"/>
</dbReference>
<dbReference type="eggNOG" id="ENOG5032RX4">
    <property type="taxonomic scope" value="Bacteria"/>
</dbReference>
<dbReference type="PANTHER" id="PTHR35765">
    <property type="entry name" value="OS05G0569200 PROTEIN"/>
    <property type="match status" value="1"/>
</dbReference>
<keyword evidence="2" id="KW-1185">Reference proteome</keyword>
<dbReference type="AlphaFoldDB" id="B0CAY2"/>
<sequence>MTESCLPDPKTPLYNHPLPQIELWLHQLGCHQDSQDLHLWRVERDQWKAEIWLDIEELSVVYVPAVSTERDIQRTFKYSLSRQDIEDAVFSGP</sequence>
<accession>B0CAY2</accession>
<dbReference type="Pfam" id="PF11341">
    <property type="entry name" value="DUF3143"/>
    <property type="match status" value="1"/>
</dbReference>
<dbReference type="KEGG" id="amr:AM1_0415"/>